<organism evidence="2 3">
    <name type="scientific">Sinosporangium album</name>
    <dbReference type="NCBI Taxonomy" id="504805"/>
    <lineage>
        <taxon>Bacteria</taxon>
        <taxon>Bacillati</taxon>
        <taxon>Actinomycetota</taxon>
        <taxon>Actinomycetes</taxon>
        <taxon>Streptosporangiales</taxon>
        <taxon>Streptosporangiaceae</taxon>
        <taxon>Sinosporangium</taxon>
    </lineage>
</organism>
<dbReference type="Gene3D" id="3.40.50.720">
    <property type="entry name" value="NAD(P)-binding Rossmann-like Domain"/>
    <property type="match status" value="1"/>
</dbReference>
<dbReference type="InterPro" id="IPR045886">
    <property type="entry name" value="ThiF/MoeB/HesA"/>
</dbReference>
<evidence type="ECO:0000259" key="1">
    <source>
        <dbReference type="Pfam" id="PF00899"/>
    </source>
</evidence>
<dbReference type="EMBL" id="FNCN01000069">
    <property type="protein sequence ID" value="SDI55624.1"/>
    <property type="molecule type" value="Genomic_DNA"/>
</dbReference>
<protein>
    <submittedName>
        <fullName evidence="2">Molybdopterin or thiamine biosynthesis adenylyltransferase</fullName>
    </submittedName>
</protein>
<keyword evidence="2" id="KW-0548">Nucleotidyltransferase</keyword>
<dbReference type="InterPro" id="IPR000594">
    <property type="entry name" value="ThiF_NAD_FAD-bd"/>
</dbReference>
<reference evidence="2 3" key="1">
    <citation type="submission" date="2016-10" db="EMBL/GenBank/DDBJ databases">
        <authorList>
            <person name="de Groot N.N."/>
        </authorList>
    </citation>
    <scope>NUCLEOTIDE SEQUENCE [LARGE SCALE GENOMIC DNA]</scope>
    <source>
        <strain evidence="2 3">CPCC 201354</strain>
    </source>
</reference>
<dbReference type="GO" id="GO:0008641">
    <property type="term" value="F:ubiquitin-like modifier activating enzyme activity"/>
    <property type="evidence" value="ECO:0007669"/>
    <property type="project" value="InterPro"/>
</dbReference>
<dbReference type="Proteomes" id="UP000198923">
    <property type="component" value="Unassembled WGS sequence"/>
</dbReference>
<dbReference type="PANTHER" id="PTHR10953">
    <property type="entry name" value="UBIQUITIN-ACTIVATING ENZYME E1"/>
    <property type="match status" value="1"/>
</dbReference>
<dbReference type="Pfam" id="PF00899">
    <property type="entry name" value="ThiF"/>
    <property type="match status" value="1"/>
</dbReference>
<gene>
    <name evidence="2" type="ORF">SAMN05421505_1693</name>
</gene>
<dbReference type="STRING" id="504805.SAMN05421505_1693"/>
<dbReference type="GO" id="GO:0005737">
    <property type="term" value="C:cytoplasm"/>
    <property type="evidence" value="ECO:0007669"/>
    <property type="project" value="TreeGrafter"/>
</dbReference>
<dbReference type="RefSeq" id="WP_093176300.1">
    <property type="nucleotide sequence ID" value="NZ_FNCN01000069.1"/>
</dbReference>
<accession>A0A1G8LIV8</accession>
<dbReference type="SUPFAM" id="SSF69572">
    <property type="entry name" value="Activating enzymes of the ubiquitin-like proteins"/>
    <property type="match status" value="1"/>
</dbReference>
<keyword evidence="2" id="KW-0808">Transferase</keyword>
<sequence>MRHPRVKPEHRPHRLDDGTIRIGGGVYGLAAEITDPRGWVWAALELMDGRREIEEIVRGLCRKFVDISARQARTVVGALVESGYVENAHRTAPPELTESEILRYERNRAFFRHVDLTPREHGWEAQMRLKSARALVVGLGGTGGHTAWSLVAAGVGAVHCVDDDVVELSNLNRQVLYDEGDVGAPKVEAALRRLRAVNSSVSVTGQRRRVRSQEELAQLVEGFDVLALCADEPRGPDGVRVWASRVCGRRRIPWAGGGYSGPLVTVGVYGPGGACYECLRAGEEARLPAGTPVDLGGPGVSAPSAGLSGQFTAHAVLALLTGVPAVSPGYVTGVNLIDPGHHVYVRHEPRPGCPTCG</sequence>
<feature type="domain" description="THIF-type NAD/FAD binding fold" evidence="1">
    <location>
        <begin position="121"/>
        <end position="337"/>
    </location>
</feature>
<dbReference type="AlphaFoldDB" id="A0A1G8LIV8"/>
<name>A0A1G8LIV8_9ACTN</name>
<dbReference type="OrthoDB" id="9204719at2"/>
<keyword evidence="3" id="KW-1185">Reference proteome</keyword>
<proteinExistence type="predicted"/>
<dbReference type="GO" id="GO:0016779">
    <property type="term" value="F:nucleotidyltransferase activity"/>
    <property type="evidence" value="ECO:0007669"/>
    <property type="project" value="UniProtKB-KW"/>
</dbReference>
<evidence type="ECO:0000313" key="2">
    <source>
        <dbReference type="EMBL" id="SDI55624.1"/>
    </source>
</evidence>
<dbReference type="PANTHER" id="PTHR10953:SF102">
    <property type="entry name" value="ADENYLYLTRANSFERASE AND SULFURTRANSFERASE MOCS3"/>
    <property type="match status" value="1"/>
</dbReference>
<dbReference type="InterPro" id="IPR035985">
    <property type="entry name" value="Ubiquitin-activating_enz"/>
</dbReference>
<dbReference type="GO" id="GO:0004792">
    <property type="term" value="F:thiosulfate-cyanide sulfurtransferase activity"/>
    <property type="evidence" value="ECO:0007669"/>
    <property type="project" value="TreeGrafter"/>
</dbReference>
<evidence type="ECO:0000313" key="3">
    <source>
        <dbReference type="Proteomes" id="UP000198923"/>
    </source>
</evidence>